<reference evidence="1 3" key="1">
    <citation type="journal article" date="2014" name="BMC Genomics">
        <title>Genome sequence of Anopheles sinensis provides insight into genetics basis of mosquito competence for malaria parasites.</title>
        <authorList>
            <person name="Zhou D."/>
            <person name="Zhang D."/>
            <person name="Ding G."/>
            <person name="Shi L."/>
            <person name="Hou Q."/>
            <person name="Ye Y."/>
            <person name="Xu Y."/>
            <person name="Zhou H."/>
            <person name="Xiong C."/>
            <person name="Li S."/>
            <person name="Yu J."/>
            <person name="Hong S."/>
            <person name="Yu X."/>
            <person name="Zou P."/>
            <person name="Chen C."/>
            <person name="Chang X."/>
            <person name="Wang W."/>
            <person name="Lv Y."/>
            <person name="Sun Y."/>
            <person name="Ma L."/>
            <person name="Shen B."/>
            <person name="Zhu C."/>
        </authorList>
    </citation>
    <scope>NUCLEOTIDE SEQUENCE [LARGE SCALE GENOMIC DNA]</scope>
</reference>
<gene>
    <name evidence="1" type="ORF">ZHAS_00013218</name>
</gene>
<proteinExistence type="predicted"/>
<dbReference type="EMBL" id="KE525302">
    <property type="protein sequence ID" value="KFB45379.1"/>
    <property type="molecule type" value="Genomic_DNA"/>
</dbReference>
<organism evidence="1">
    <name type="scientific">Anopheles sinensis</name>
    <name type="common">Mosquito</name>
    <dbReference type="NCBI Taxonomy" id="74873"/>
    <lineage>
        <taxon>Eukaryota</taxon>
        <taxon>Metazoa</taxon>
        <taxon>Ecdysozoa</taxon>
        <taxon>Arthropoda</taxon>
        <taxon>Hexapoda</taxon>
        <taxon>Insecta</taxon>
        <taxon>Pterygota</taxon>
        <taxon>Neoptera</taxon>
        <taxon>Endopterygota</taxon>
        <taxon>Diptera</taxon>
        <taxon>Nematocera</taxon>
        <taxon>Culicoidea</taxon>
        <taxon>Culicidae</taxon>
        <taxon>Anophelinae</taxon>
        <taxon>Anopheles</taxon>
    </lineage>
</organism>
<dbReference type="EMBL" id="ATLV01020524">
    <property type="status" value="NOT_ANNOTATED_CDS"/>
    <property type="molecule type" value="Genomic_DNA"/>
</dbReference>
<dbReference type="AlphaFoldDB" id="A0A084W585"/>
<protein>
    <submittedName>
        <fullName evidence="1 2">Guanine deaminase</fullName>
    </submittedName>
</protein>
<dbReference type="EnsemblMetazoa" id="ASIC013218-RA">
    <property type="protein sequence ID" value="ASIC013218-PA"/>
    <property type="gene ID" value="ASIC013218"/>
</dbReference>
<accession>A0A084W585</accession>
<reference evidence="2" key="2">
    <citation type="submission" date="2020-05" db="UniProtKB">
        <authorList>
            <consortium name="EnsemblMetazoa"/>
        </authorList>
    </citation>
    <scope>IDENTIFICATION</scope>
</reference>
<evidence type="ECO:0000313" key="1">
    <source>
        <dbReference type="EMBL" id="KFB45379.1"/>
    </source>
</evidence>
<dbReference type="Proteomes" id="UP000030765">
    <property type="component" value="Unassembled WGS sequence"/>
</dbReference>
<sequence length="70" mass="7667">MLPSSPQAWTTSTGAGCKVAPRGDCGGACSLCQHFLEAQHCCSIYYYYPCDYCYLLLTLLCVPGYGTTRR</sequence>
<evidence type="ECO:0000313" key="3">
    <source>
        <dbReference type="Proteomes" id="UP000030765"/>
    </source>
</evidence>
<evidence type="ECO:0000313" key="2">
    <source>
        <dbReference type="EnsemblMetazoa" id="ASIC013218-PA"/>
    </source>
</evidence>
<name>A0A084W585_ANOSI</name>
<keyword evidence="3" id="KW-1185">Reference proteome</keyword>
<dbReference type="VEuPathDB" id="VectorBase:ASIC013218"/>